<reference evidence="1 2" key="1">
    <citation type="journal article" date="2010" name="J. Bacteriol.">
        <title>Completed genome sequence of the anaerobic iron-oxidizing bacterium Acidovorax ebreus strain TPSY.</title>
        <authorList>
            <person name="Byrne-Bailey K.G."/>
            <person name="Weber K.A."/>
            <person name="Chair A.H."/>
            <person name="Bose S."/>
            <person name="Knox T."/>
            <person name="Spanbauer T.L."/>
            <person name="Chertkov O."/>
            <person name="Coates J.D."/>
        </authorList>
    </citation>
    <scope>NUCLEOTIDE SEQUENCE [LARGE SCALE GENOMIC DNA]</scope>
    <source>
        <strain evidence="1 2">TPSY</strain>
    </source>
</reference>
<sequence>MTDDAARPHRVAVYYAPAPDSGWWSAGSHWLGRCAATGRALTQPCPPGLSPHAFAQLTAEPRRYGWHATLKAPFQLAEGQGLQQVRAALHQLCQQRSAFDLPALQACAMGSFLALRPVQPPAALEQLAADCVRQLHPLAAPLGASELARRRRAGLTAEQDALLLAWGYPWVLDHYRFHLSLTGTLHDQPAGCQAVLLDAASRHFSGLGPCRIDRLSLFAEPTPGADFVLIEQMSFQP</sequence>
<dbReference type="RefSeq" id="WP_015914219.1">
    <property type="nucleotide sequence ID" value="NC_011992.1"/>
</dbReference>
<dbReference type="InterPro" id="IPR009389">
    <property type="entry name" value="DUF1045"/>
</dbReference>
<dbReference type="Proteomes" id="UP000000450">
    <property type="component" value="Chromosome"/>
</dbReference>
<organism evidence="1 2">
    <name type="scientific">Acidovorax ebreus (strain TPSY)</name>
    <name type="common">Diaphorobacter sp. (strain TPSY)</name>
    <dbReference type="NCBI Taxonomy" id="535289"/>
    <lineage>
        <taxon>Bacteria</taxon>
        <taxon>Pseudomonadati</taxon>
        <taxon>Pseudomonadota</taxon>
        <taxon>Betaproteobacteria</taxon>
        <taxon>Burkholderiales</taxon>
        <taxon>Comamonadaceae</taxon>
        <taxon>Diaphorobacter</taxon>
    </lineage>
</organism>
<dbReference type="Pfam" id="PF06299">
    <property type="entry name" value="DUF1045"/>
    <property type="match status" value="1"/>
</dbReference>
<gene>
    <name evidence="1" type="ordered locus">Dtpsy_2926</name>
</gene>
<evidence type="ECO:0008006" key="3">
    <source>
        <dbReference type="Google" id="ProtNLM"/>
    </source>
</evidence>
<dbReference type="EMBL" id="CP001392">
    <property type="protein sequence ID" value="ACM34360.1"/>
    <property type="molecule type" value="Genomic_DNA"/>
</dbReference>
<dbReference type="NCBIfam" id="TIGR03223">
    <property type="entry name" value="Phn_opern_protn"/>
    <property type="match status" value="1"/>
</dbReference>
<dbReference type="KEGG" id="dia:Dtpsy_2926"/>
<keyword evidence="2" id="KW-1185">Reference proteome</keyword>
<accession>A0A9J9UBP0</accession>
<dbReference type="AlphaFoldDB" id="A0A9J9UBP0"/>
<dbReference type="PIRSF" id="PIRSF033328">
    <property type="entry name" value="Phest_Mll4975"/>
    <property type="match status" value="1"/>
</dbReference>
<name>A0A9J9UBP0_ACIET</name>
<dbReference type="Gene3D" id="3.90.1140.10">
    <property type="entry name" value="Cyclic phosphodiesterase"/>
    <property type="match status" value="1"/>
</dbReference>
<evidence type="ECO:0000313" key="1">
    <source>
        <dbReference type="EMBL" id="ACM34360.1"/>
    </source>
</evidence>
<evidence type="ECO:0000313" key="2">
    <source>
        <dbReference type="Proteomes" id="UP000000450"/>
    </source>
</evidence>
<protein>
    <recommendedName>
        <fullName evidence="3">Phosphonate metabolism protein</fullName>
    </recommendedName>
</protein>
<proteinExistence type="predicted"/>